<feature type="region of interest" description="Disordered" evidence="7">
    <location>
        <begin position="156"/>
        <end position="267"/>
    </location>
</feature>
<dbReference type="SMART" id="SM00487">
    <property type="entry name" value="DEXDc"/>
    <property type="match status" value="1"/>
</dbReference>
<gene>
    <name evidence="10" type="ORF">TSAR_005180</name>
</gene>
<dbReference type="InterPro" id="IPR014001">
    <property type="entry name" value="Helicase_ATP-bd"/>
</dbReference>
<dbReference type="PROSITE" id="PS51192">
    <property type="entry name" value="HELICASE_ATP_BIND_1"/>
    <property type="match status" value="1"/>
</dbReference>
<dbReference type="Pfam" id="PF00270">
    <property type="entry name" value="DEAD"/>
    <property type="match status" value="1"/>
</dbReference>
<keyword evidence="4 6" id="KW-0067">ATP-binding</keyword>
<feature type="compositionally biased region" description="Basic and acidic residues" evidence="7">
    <location>
        <begin position="116"/>
        <end position="135"/>
    </location>
</feature>
<feature type="compositionally biased region" description="Low complexity" evidence="7">
    <location>
        <begin position="170"/>
        <end position="183"/>
    </location>
</feature>
<feature type="compositionally biased region" description="Basic and acidic residues" evidence="7">
    <location>
        <begin position="193"/>
        <end position="207"/>
    </location>
</feature>
<comment type="function">
    <text evidence="6">RNA helicase.</text>
</comment>
<dbReference type="SMART" id="SM01178">
    <property type="entry name" value="DUF4217"/>
    <property type="match status" value="1"/>
</dbReference>
<dbReference type="Pfam" id="PF00271">
    <property type="entry name" value="Helicase_C"/>
    <property type="match status" value="1"/>
</dbReference>
<comment type="similarity">
    <text evidence="6">Belongs to the DEAD box helicase family.</text>
</comment>
<keyword evidence="3 6" id="KW-0347">Helicase</keyword>
<accession>A0A232F1T7</accession>
<dbReference type="STRING" id="543379.A0A232F1T7"/>
<dbReference type="GO" id="GO:0016887">
    <property type="term" value="F:ATP hydrolysis activity"/>
    <property type="evidence" value="ECO:0007669"/>
    <property type="project" value="RHEA"/>
</dbReference>
<dbReference type="SUPFAM" id="SSF52540">
    <property type="entry name" value="P-loop containing nucleoside triphosphate hydrolases"/>
    <property type="match status" value="1"/>
</dbReference>
<evidence type="ECO:0000256" key="3">
    <source>
        <dbReference type="ARBA" id="ARBA00022806"/>
    </source>
</evidence>
<dbReference type="InterPro" id="IPR027417">
    <property type="entry name" value="P-loop_NTPase"/>
</dbReference>
<dbReference type="CDD" id="cd17949">
    <property type="entry name" value="DEADc_DDX31"/>
    <property type="match status" value="1"/>
</dbReference>
<dbReference type="CDD" id="cd18787">
    <property type="entry name" value="SF2_C_DEAD"/>
    <property type="match status" value="1"/>
</dbReference>
<name>A0A232F1T7_9HYME</name>
<evidence type="ECO:0000313" key="10">
    <source>
        <dbReference type="EMBL" id="OXU24684.1"/>
    </source>
</evidence>
<dbReference type="EMBL" id="NNAY01001225">
    <property type="protein sequence ID" value="OXU24684.1"/>
    <property type="molecule type" value="Genomic_DNA"/>
</dbReference>
<dbReference type="Gene3D" id="3.40.50.300">
    <property type="entry name" value="P-loop containing nucleotide triphosphate hydrolases"/>
    <property type="match status" value="2"/>
</dbReference>
<feature type="domain" description="Helicase ATP-binding" evidence="8">
    <location>
        <begin position="322"/>
        <end position="590"/>
    </location>
</feature>
<comment type="caution">
    <text evidence="10">The sequence shown here is derived from an EMBL/GenBank/DDBJ whole genome shotgun (WGS) entry which is preliminary data.</text>
</comment>
<protein>
    <recommendedName>
        <fullName evidence="6">ATP-dependent RNA helicase</fullName>
        <ecNumber evidence="6">3.6.4.13</ecNumber>
    </recommendedName>
</protein>
<dbReference type="Pfam" id="PF13959">
    <property type="entry name" value="CTE_SPB4"/>
    <property type="match status" value="1"/>
</dbReference>
<comment type="domain">
    <text evidence="6">The Q motif is unique to and characteristic of the DEAD box family of RNA helicases and controls ATP binding and hydrolysis.</text>
</comment>
<evidence type="ECO:0000256" key="6">
    <source>
        <dbReference type="RuleBase" id="RU365068"/>
    </source>
</evidence>
<feature type="compositionally biased region" description="Polar residues" evidence="7">
    <location>
        <begin position="211"/>
        <end position="223"/>
    </location>
</feature>
<feature type="compositionally biased region" description="Basic and acidic residues" evidence="7">
    <location>
        <begin position="233"/>
        <end position="253"/>
    </location>
</feature>
<comment type="catalytic activity">
    <reaction evidence="6">
        <text>ATP + H2O = ADP + phosphate + H(+)</text>
        <dbReference type="Rhea" id="RHEA:13065"/>
        <dbReference type="ChEBI" id="CHEBI:15377"/>
        <dbReference type="ChEBI" id="CHEBI:15378"/>
        <dbReference type="ChEBI" id="CHEBI:30616"/>
        <dbReference type="ChEBI" id="CHEBI:43474"/>
        <dbReference type="ChEBI" id="CHEBI:456216"/>
        <dbReference type="EC" id="3.6.4.13"/>
    </reaction>
</comment>
<dbReference type="InterPro" id="IPR001650">
    <property type="entry name" value="Helicase_C-like"/>
</dbReference>
<dbReference type="GO" id="GO:0005524">
    <property type="term" value="F:ATP binding"/>
    <property type="evidence" value="ECO:0007669"/>
    <property type="project" value="UniProtKB-UniRule"/>
</dbReference>
<dbReference type="GO" id="GO:0003724">
    <property type="term" value="F:RNA helicase activity"/>
    <property type="evidence" value="ECO:0007669"/>
    <property type="project" value="UniProtKB-EC"/>
</dbReference>
<feature type="compositionally biased region" description="Acidic residues" evidence="7">
    <location>
        <begin position="532"/>
        <end position="541"/>
    </location>
</feature>
<organism evidence="10 11">
    <name type="scientific">Trichomalopsis sarcophagae</name>
    <dbReference type="NCBI Taxonomy" id="543379"/>
    <lineage>
        <taxon>Eukaryota</taxon>
        <taxon>Metazoa</taxon>
        <taxon>Ecdysozoa</taxon>
        <taxon>Arthropoda</taxon>
        <taxon>Hexapoda</taxon>
        <taxon>Insecta</taxon>
        <taxon>Pterygota</taxon>
        <taxon>Neoptera</taxon>
        <taxon>Endopterygota</taxon>
        <taxon>Hymenoptera</taxon>
        <taxon>Apocrita</taxon>
        <taxon>Proctotrupomorpha</taxon>
        <taxon>Chalcidoidea</taxon>
        <taxon>Pteromalidae</taxon>
        <taxon>Pteromalinae</taxon>
        <taxon>Trichomalopsis</taxon>
    </lineage>
</organism>
<dbReference type="PROSITE" id="PS00039">
    <property type="entry name" value="DEAD_ATP_HELICASE"/>
    <property type="match status" value="1"/>
</dbReference>
<keyword evidence="5 6" id="KW-0694">RNA-binding</keyword>
<sequence>MVVMEDNDICLNIVTGIGSAKKQKQSPKITSDLRIKRLSTNPADGTRKPFQKFQSTESSKSLLVGAKKRIKQKSLANIVANNLKKVSQPAEPPKTSILKKLVSGNKKTSASSAVAKETKSEKEKRVSFSQNKEDAPGETLVQFTKPTKENALKTILAKKRKSDTGEPKKSLSSIFKTSSSTDSNLLKNSNNVAKEKTDTKFTNDKQKAGPTHSNTVSFNSESNPIKKFKKSRDKVDKFNKNNGEKKEMNERPRPQQGSGKISSLFGHNPTIPNIGQRFVKPVNEKVFSAEKFGDLGIHAYAVQNLEQNMKITTMTTVQKKAIPVILSGKDVLVRSQTGSGKTLAYALPIIETLQRVRPKLARDSGIKALVVVPTRELALQTYECFLKLVKPFTWIVPGYLVGGEKRKAEKARLRKGCTVLVATPGRLLDHIKHTQALRLDLINCFVLDEADRMLDMGYEKDISGIVAALENNLPASDNSGYDPMQMLRQRVNPEAADQNKSEEEEGKRIENNEEDNSDEERKIITKQQYNSDSEEEPDDEADLKKSEPASSNIEENDDRPHKRQTILLSATLTQAVEKLAGLTMHNPAFVDAAKENVEAVGGNLSEINDDLVVPESVAQSYIVTPPKLRMVTLSAYIAGRCQAQGSHKILVFMATQDMIDYHAEVLSTVLNKPVDEEDEDSEPLVDVEFFKLHGSMTQKERTEIFKTFRAAKSGVLLCTDVAARGLDLPKVDTVVQYTGPTSTRDYVHRIGRTARAGTSGVSTIFLTPPEVEFARMLEKHRIRIKQEDMDDVLAKLLGPLSPHNSVHAAAIALQNDFENLVLENKRLYTAACKAYTSWVRFYSSYPREMREVFNRKDLHLGHYAKSFALREPPQKIGAAGKSIREREQSQLAKPKHQNRLSNQRNDGVSAGNNKRRAGQAGTGGASQRQQDRRTGMLKNVRMLNTSEYDSGLEPIKKPKKS</sequence>
<evidence type="ECO:0000256" key="2">
    <source>
        <dbReference type="ARBA" id="ARBA00022801"/>
    </source>
</evidence>
<keyword evidence="2 6" id="KW-0378">Hydrolase</keyword>
<dbReference type="SMART" id="SM00490">
    <property type="entry name" value="HELICc"/>
    <property type="match status" value="1"/>
</dbReference>
<evidence type="ECO:0000313" key="11">
    <source>
        <dbReference type="Proteomes" id="UP000215335"/>
    </source>
</evidence>
<evidence type="ECO:0000256" key="4">
    <source>
        <dbReference type="ARBA" id="ARBA00022840"/>
    </source>
</evidence>
<dbReference type="InterPro" id="IPR011545">
    <property type="entry name" value="DEAD/DEAH_box_helicase_dom"/>
</dbReference>
<evidence type="ECO:0000256" key="7">
    <source>
        <dbReference type="SAM" id="MobiDB-lite"/>
    </source>
</evidence>
<dbReference type="Proteomes" id="UP000215335">
    <property type="component" value="Unassembled WGS sequence"/>
</dbReference>
<evidence type="ECO:0000259" key="9">
    <source>
        <dbReference type="PROSITE" id="PS51194"/>
    </source>
</evidence>
<proteinExistence type="inferred from homology"/>
<feature type="region of interest" description="Disordered" evidence="7">
    <location>
        <begin position="875"/>
        <end position="961"/>
    </location>
</feature>
<dbReference type="EC" id="3.6.4.13" evidence="6"/>
<feature type="domain" description="Helicase C-terminal" evidence="9">
    <location>
        <begin position="616"/>
        <end position="797"/>
    </location>
</feature>
<dbReference type="PANTHER" id="PTHR24031">
    <property type="entry name" value="RNA HELICASE"/>
    <property type="match status" value="1"/>
</dbReference>
<feature type="region of interest" description="Disordered" evidence="7">
    <location>
        <begin position="492"/>
        <end position="562"/>
    </location>
</feature>
<feature type="compositionally biased region" description="Polar residues" evidence="7">
    <location>
        <begin position="899"/>
        <end position="912"/>
    </location>
</feature>
<reference evidence="10 11" key="1">
    <citation type="journal article" date="2017" name="Curr. Biol.">
        <title>The Evolution of Venom by Co-option of Single-Copy Genes.</title>
        <authorList>
            <person name="Martinson E.O."/>
            <person name="Mrinalini"/>
            <person name="Kelkar Y.D."/>
            <person name="Chang C.H."/>
            <person name="Werren J.H."/>
        </authorList>
    </citation>
    <scope>NUCLEOTIDE SEQUENCE [LARGE SCALE GENOMIC DNA]</scope>
    <source>
        <strain evidence="10 11">Alberta</strain>
        <tissue evidence="10">Whole body</tissue>
    </source>
</reference>
<feature type="region of interest" description="Disordered" evidence="7">
    <location>
        <begin position="108"/>
        <end position="137"/>
    </location>
</feature>
<dbReference type="InterPro" id="IPR025313">
    <property type="entry name" value="SPB4-like_CTE"/>
</dbReference>
<feature type="compositionally biased region" description="Basic and acidic residues" evidence="7">
    <location>
        <begin position="497"/>
        <end position="511"/>
    </location>
</feature>
<dbReference type="AlphaFoldDB" id="A0A232F1T7"/>
<dbReference type="InterPro" id="IPR000629">
    <property type="entry name" value="RNA-helicase_DEAD-box_CS"/>
</dbReference>
<keyword evidence="11" id="KW-1185">Reference proteome</keyword>
<evidence type="ECO:0000256" key="1">
    <source>
        <dbReference type="ARBA" id="ARBA00022741"/>
    </source>
</evidence>
<evidence type="ECO:0000256" key="5">
    <source>
        <dbReference type="ARBA" id="ARBA00022884"/>
    </source>
</evidence>
<dbReference type="PROSITE" id="PS51194">
    <property type="entry name" value="HELICASE_CTER"/>
    <property type="match status" value="1"/>
</dbReference>
<keyword evidence="1 6" id="KW-0547">Nucleotide-binding</keyword>
<dbReference type="OrthoDB" id="422663at2759"/>
<dbReference type="GO" id="GO:0003723">
    <property type="term" value="F:RNA binding"/>
    <property type="evidence" value="ECO:0007669"/>
    <property type="project" value="UniProtKB-UniRule"/>
</dbReference>
<evidence type="ECO:0000259" key="8">
    <source>
        <dbReference type="PROSITE" id="PS51192"/>
    </source>
</evidence>